<evidence type="ECO:0000256" key="2">
    <source>
        <dbReference type="SAM" id="MobiDB-lite"/>
    </source>
</evidence>
<evidence type="ECO:0000313" key="4">
    <source>
        <dbReference type="EMBL" id="QEP92670.1"/>
    </source>
</evidence>
<dbReference type="Pfam" id="PF02729">
    <property type="entry name" value="OTCace_N"/>
    <property type="match status" value="1"/>
</dbReference>
<accession>A0A5C2LKS9</accession>
<protein>
    <recommendedName>
        <fullName evidence="3">Aspartate/ornithine carbamoyltransferase carbamoyl-P binding domain-containing protein</fullName>
    </recommendedName>
</protein>
<evidence type="ECO:0000313" key="5">
    <source>
        <dbReference type="Proteomes" id="UP000325127"/>
    </source>
</evidence>
<dbReference type="GO" id="GO:0016597">
    <property type="term" value="F:amino acid binding"/>
    <property type="evidence" value="ECO:0007669"/>
    <property type="project" value="InterPro"/>
</dbReference>
<reference evidence="4 5" key="1">
    <citation type="submission" date="2019-08" db="EMBL/GenBank/DDBJ databases">
        <title>Emergence of NDM-5-producing hypervirulent Klebsiella pneumoniae from clinical infections.</title>
        <authorList>
            <person name="Shen Z."/>
            <person name="Zhang H."/>
            <person name="Li M."/>
        </authorList>
    </citation>
    <scope>NUCLEOTIDE SEQUENCE [LARGE SCALE GENOMIC DNA]</scope>
    <source>
        <strain evidence="4 5">RJ18-01</strain>
    </source>
</reference>
<dbReference type="Gene3D" id="3.40.50.1370">
    <property type="entry name" value="Aspartate/ornithine carbamoyltransferase"/>
    <property type="match status" value="1"/>
</dbReference>
<name>A0A5C2LKS9_KLEPN</name>
<feature type="region of interest" description="Disordered" evidence="2">
    <location>
        <begin position="1"/>
        <end position="31"/>
    </location>
</feature>
<dbReference type="InterPro" id="IPR006132">
    <property type="entry name" value="Asp/Orn_carbamoyltranf_P-bd"/>
</dbReference>
<keyword evidence="1" id="KW-0808">Transferase</keyword>
<dbReference type="AlphaFoldDB" id="A0A5C2LKS9"/>
<proteinExistence type="predicted"/>
<organism evidence="4 5">
    <name type="scientific">Klebsiella pneumoniae</name>
    <dbReference type="NCBI Taxonomy" id="573"/>
    <lineage>
        <taxon>Bacteria</taxon>
        <taxon>Pseudomonadati</taxon>
        <taxon>Pseudomonadota</taxon>
        <taxon>Gammaproteobacteria</taxon>
        <taxon>Enterobacterales</taxon>
        <taxon>Enterobacteriaceae</taxon>
        <taxon>Klebsiella/Raoultella group</taxon>
        <taxon>Klebsiella</taxon>
        <taxon>Klebsiella pneumoniae complex</taxon>
    </lineage>
</organism>
<sequence>MMRHPQEGAARPATEFSGGVPVLNAGDGANQHPTQTLLDLFTIQETGAASKTSTWRWSAI</sequence>
<dbReference type="InterPro" id="IPR036901">
    <property type="entry name" value="Asp/Orn_carbamoylTrfase_sf"/>
</dbReference>
<dbReference type="Proteomes" id="UP000325127">
    <property type="component" value="Chromosome"/>
</dbReference>
<evidence type="ECO:0000259" key="3">
    <source>
        <dbReference type="Pfam" id="PF02729"/>
    </source>
</evidence>
<dbReference type="GO" id="GO:0006520">
    <property type="term" value="P:amino acid metabolic process"/>
    <property type="evidence" value="ECO:0007669"/>
    <property type="project" value="InterPro"/>
</dbReference>
<dbReference type="EMBL" id="CP043670">
    <property type="protein sequence ID" value="QEP92670.1"/>
    <property type="molecule type" value="Genomic_DNA"/>
</dbReference>
<feature type="domain" description="Aspartate/ornithine carbamoyltransferase carbamoyl-P binding" evidence="3">
    <location>
        <begin position="1"/>
        <end position="45"/>
    </location>
</feature>
<dbReference type="SUPFAM" id="SSF53671">
    <property type="entry name" value="Aspartate/ornithine carbamoyltransferase"/>
    <property type="match status" value="1"/>
</dbReference>
<dbReference type="GO" id="GO:0016743">
    <property type="term" value="F:carboxyl- or carbamoyltransferase activity"/>
    <property type="evidence" value="ECO:0007669"/>
    <property type="project" value="InterPro"/>
</dbReference>
<evidence type="ECO:0000256" key="1">
    <source>
        <dbReference type="ARBA" id="ARBA00022679"/>
    </source>
</evidence>
<gene>
    <name evidence="4" type="ORF">FZ928_18500</name>
</gene>